<feature type="compositionally biased region" description="Low complexity" evidence="1">
    <location>
        <begin position="755"/>
        <end position="772"/>
    </location>
</feature>
<evidence type="ECO:0000313" key="3">
    <source>
        <dbReference type="Proteomes" id="UP000308730"/>
    </source>
</evidence>
<feature type="compositionally biased region" description="Basic and acidic residues" evidence="1">
    <location>
        <begin position="908"/>
        <end position="925"/>
    </location>
</feature>
<dbReference type="OrthoDB" id="2758746at2759"/>
<sequence>MSPNNSAICRDQIKALVDPPAFSKPTSEPQPSMAINAGKIAQHQPPGRPRISTGTVQVYVYDKANEDPVCINAVGTCRKLGLEFKFKQDSICKALGIDTQSYGRIPFQKWCSDTKSFIDKPRPSTKFIVHAGHALLYRNNKIPISNLRDLDHYTNLLQPQKLATSSGQETAEVATGVDSGSGPSHHAGQILSMLDASVLQAGPSGASPSLLMQRPATANRRSPAPFPFSSSPTLPSSPLLPTSWLPSSPPTSPPPIAQPSVTEPSGKKTRKRPADPVEEDKGPVKWSRRSEPKTTYMNGSDLHPPWLQMVSNPESDGLSLSGVSLVLLCGSVVTKARHCGTHGYALHVLYIYLEQQNYLKAQYVDFLEIDTHDKKARKNFREKVANEIVEKFDFGTRLAEDSRECVYRWFKNRDAAKKNNGNTTQVKIAAHAPATVQTTTVGQVTTQAATAKHAILLLDTLHRLTRKRNLSAAQLWAETTTELIRATLQEEQDRDHFPNSEAVGRRSQIVARLFRDLPEEERKGWETKAVSLSRESESCHSTSKDIYENQEVLSDALCMLLGELVGSGYGQIGEACFSLRAAYKTRDGLIDHFDISIGTTRDLISFNNFKGGPSAEEDDRWCSFYKQVLAQTVTSRNVTVVVPTLPSWDPTWPIEATKLVLQNFIKAHWEYAHRTRTVAPAEVSWARLADPSYGLSEEWITAGLDQFVDLDHLATIGLYSNMFRAQNTSHAFMFNPPAVAKLSVSEMTTSMYANMTPSSSTGMGTSSSASPPLVDAPSVKVPSPTTGRTSSSSGMGPSASSAPLPLAIEAANPTKASSSSGTEPSLSAPAPVVAPAVPPASSSSVMPSTSESPSTSLTPSAPVTTIVVLLEGSKSASEVRPEPAEEGLQELKNPKNQEIGPRTSSPPDADKEPAELAIRELDLRASRSPSPPAQTIPAASSSLQSAAVTAVHDVDTHHAEPSKNLPDSDTSTPATILPAQRSPRRTRSRAGPKTAEASSGKKRVVVESGKGWDYVISEDEDSGHKEVGVGGSRKRKCDVDEFKEPKTAKRGRARNTKK</sequence>
<comment type="caution">
    <text evidence="2">The sequence shown here is derived from an EMBL/GenBank/DDBJ whole genome shotgun (WGS) entry which is preliminary data.</text>
</comment>
<feature type="compositionally biased region" description="Polar residues" evidence="1">
    <location>
        <begin position="965"/>
        <end position="974"/>
    </location>
</feature>
<accession>A0A4S4M0V7</accession>
<proteinExistence type="predicted"/>
<feature type="region of interest" description="Disordered" evidence="1">
    <location>
        <begin position="755"/>
        <end position="859"/>
    </location>
</feature>
<feature type="compositionally biased region" description="Basic residues" evidence="1">
    <location>
        <begin position="1048"/>
        <end position="1058"/>
    </location>
</feature>
<name>A0A4S4M0V7_9APHY</name>
<feature type="compositionally biased region" description="Pro residues" evidence="1">
    <location>
        <begin position="247"/>
        <end position="257"/>
    </location>
</feature>
<evidence type="ECO:0000313" key="2">
    <source>
        <dbReference type="EMBL" id="THH17938.1"/>
    </source>
</evidence>
<dbReference type="EMBL" id="SGPM01000620">
    <property type="protein sequence ID" value="THH17938.1"/>
    <property type="molecule type" value="Genomic_DNA"/>
</dbReference>
<feature type="compositionally biased region" description="Basic and acidic residues" evidence="1">
    <location>
        <begin position="1037"/>
        <end position="1047"/>
    </location>
</feature>
<feature type="compositionally biased region" description="Low complexity" evidence="1">
    <location>
        <begin position="227"/>
        <end position="246"/>
    </location>
</feature>
<feature type="region of interest" description="Disordered" evidence="1">
    <location>
        <begin position="1017"/>
        <end position="1058"/>
    </location>
</feature>
<organism evidence="2 3">
    <name type="scientific">Antrodiella citrinella</name>
    <dbReference type="NCBI Taxonomy" id="2447956"/>
    <lineage>
        <taxon>Eukaryota</taxon>
        <taxon>Fungi</taxon>
        <taxon>Dikarya</taxon>
        <taxon>Basidiomycota</taxon>
        <taxon>Agaricomycotina</taxon>
        <taxon>Agaricomycetes</taxon>
        <taxon>Polyporales</taxon>
        <taxon>Steccherinaceae</taxon>
        <taxon>Antrodiella</taxon>
    </lineage>
</organism>
<feature type="compositionally biased region" description="Polar residues" evidence="1">
    <location>
        <begin position="937"/>
        <end position="947"/>
    </location>
</feature>
<feature type="region of interest" description="Disordered" evidence="1">
    <location>
        <begin position="205"/>
        <end position="300"/>
    </location>
</feature>
<reference evidence="2 3" key="1">
    <citation type="submission" date="2019-02" db="EMBL/GenBank/DDBJ databases">
        <title>Genome sequencing of the rare red list fungi Antrodiella citrinella (Flaviporus citrinellus).</title>
        <authorList>
            <person name="Buettner E."/>
            <person name="Kellner H."/>
        </authorList>
    </citation>
    <scope>NUCLEOTIDE SEQUENCE [LARGE SCALE GENOMIC DNA]</scope>
    <source>
        <strain evidence="2 3">DSM 108506</strain>
    </source>
</reference>
<feature type="compositionally biased region" description="Low complexity" evidence="1">
    <location>
        <begin position="824"/>
        <end position="859"/>
    </location>
</feature>
<keyword evidence="3" id="KW-1185">Reference proteome</keyword>
<protein>
    <submittedName>
        <fullName evidence="2">Uncharacterized protein</fullName>
    </submittedName>
</protein>
<feature type="compositionally biased region" description="Polar residues" evidence="1">
    <location>
        <begin position="814"/>
        <end position="823"/>
    </location>
</feature>
<gene>
    <name evidence="2" type="ORF">EUX98_g9036</name>
</gene>
<dbReference type="AlphaFoldDB" id="A0A4S4M0V7"/>
<dbReference type="Proteomes" id="UP000308730">
    <property type="component" value="Unassembled WGS sequence"/>
</dbReference>
<feature type="compositionally biased region" description="Basic and acidic residues" evidence="1">
    <location>
        <begin position="952"/>
        <end position="961"/>
    </location>
</feature>
<feature type="region of interest" description="Disordered" evidence="1">
    <location>
        <begin position="873"/>
        <end position="1005"/>
    </location>
</feature>
<feature type="region of interest" description="Disordered" evidence="1">
    <location>
        <begin position="162"/>
        <end position="187"/>
    </location>
</feature>
<evidence type="ECO:0000256" key="1">
    <source>
        <dbReference type="SAM" id="MobiDB-lite"/>
    </source>
</evidence>
<feature type="compositionally biased region" description="Low complexity" evidence="1">
    <location>
        <begin position="782"/>
        <end position="807"/>
    </location>
</feature>
<feature type="compositionally biased region" description="Basic and acidic residues" evidence="1">
    <location>
        <begin position="272"/>
        <end position="292"/>
    </location>
</feature>